<evidence type="ECO:0000256" key="1">
    <source>
        <dbReference type="ARBA" id="ARBA00003747"/>
    </source>
</evidence>
<evidence type="ECO:0000256" key="6">
    <source>
        <dbReference type="ARBA" id="ARBA00019973"/>
    </source>
</evidence>
<evidence type="ECO:0000256" key="12">
    <source>
        <dbReference type="ARBA" id="ARBA00022895"/>
    </source>
</evidence>
<dbReference type="InterPro" id="IPR051334">
    <property type="entry name" value="SRPK"/>
</dbReference>
<dbReference type="GO" id="GO:0004674">
    <property type="term" value="F:protein serine/threonine kinase activity"/>
    <property type="evidence" value="ECO:0007669"/>
    <property type="project" value="UniProtKB-KW"/>
</dbReference>
<dbReference type="PROSITE" id="PS00109">
    <property type="entry name" value="PROTEIN_KINASE_TYR"/>
    <property type="match status" value="1"/>
</dbReference>
<evidence type="ECO:0000256" key="16">
    <source>
        <dbReference type="ARBA" id="ARBA00048679"/>
    </source>
</evidence>
<reference evidence="18" key="1">
    <citation type="submission" date="2021-01" db="EMBL/GenBank/DDBJ databases">
        <authorList>
            <consortium name="Aspergillus puulaauensis MK2 genome sequencing consortium"/>
            <person name="Kazuki M."/>
            <person name="Futagami T."/>
        </authorList>
    </citation>
    <scope>NUCLEOTIDE SEQUENCE</scope>
    <source>
        <strain evidence="18">MK2</strain>
    </source>
</reference>
<dbReference type="RefSeq" id="XP_041551684.1">
    <property type="nucleotide sequence ID" value="XM_041698506.1"/>
</dbReference>
<dbReference type="GO" id="GO:0050684">
    <property type="term" value="P:regulation of mRNA processing"/>
    <property type="evidence" value="ECO:0007669"/>
    <property type="project" value="TreeGrafter"/>
</dbReference>
<dbReference type="OrthoDB" id="5979581at2759"/>
<keyword evidence="12" id="KW-0779">Telomere</keyword>
<reference evidence="18" key="2">
    <citation type="submission" date="2021-02" db="EMBL/GenBank/DDBJ databases">
        <title>Aspergillus puulaauensis MK2 genome sequence.</title>
        <authorList>
            <person name="Futagami T."/>
            <person name="Mori K."/>
            <person name="Kadooka C."/>
            <person name="Tanaka T."/>
        </authorList>
    </citation>
    <scope>NUCLEOTIDE SEQUENCE</scope>
    <source>
        <strain evidence="18">MK2</strain>
    </source>
</reference>
<dbReference type="PANTHER" id="PTHR47634:SF9">
    <property type="entry name" value="PROTEIN KINASE DOMAIN-CONTAINING PROTEIN-RELATED"/>
    <property type="match status" value="1"/>
</dbReference>
<dbReference type="Proteomes" id="UP000654913">
    <property type="component" value="Chromosome 1"/>
</dbReference>
<evidence type="ECO:0000259" key="17">
    <source>
        <dbReference type="PROSITE" id="PS50011"/>
    </source>
</evidence>
<evidence type="ECO:0000313" key="18">
    <source>
        <dbReference type="EMBL" id="BCS19490.1"/>
    </source>
</evidence>
<dbReference type="SMART" id="SM00220">
    <property type="entry name" value="S_TKc"/>
    <property type="match status" value="1"/>
</dbReference>
<dbReference type="EMBL" id="AP024443">
    <property type="protein sequence ID" value="BCS19490.1"/>
    <property type="molecule type" value="Genomic_DNA"/>
</dbReference>
<evidence type="ECO:0000256" key="5">
    <source>
        <dbReference type="ARBA" id="ARBA00013948"/>
    </source>
</evidence>
<dbReference type="EC" id="2.7.11.1" evidence="4"/>
<evidence type="ECO:0000256" key="15">
    <source>
        <dbReference type="ARBA" id="ARBA00047899"/>
    </source>
</evidence>
<comment type="catalytic activity">
    <reaction evidence="15">
        <text>L-threonyl-[protein] + ATP = O-phospho-L-threonyl-[protein] + ADP + H(+)</text>
        <dbReference type="Rhea" id="RHEA:46608"/>
        <dbReference type="Rhea" id="RHEA-COMP:11060"/>
        <dbReference type="Rhea" id="RHEA-COMP:11605"/>
        <dbReference type="ChEBI" id="CHEBI:15378"/>
        <dbReference type="ChEBI" id="CHEBI:30013"/>
        <dbReference type="ChEBI" id="CHEBI:30616"/>
        <dbReference type="ChEBI" id="CHEBI:61977"/>
        <dbReference type="ChEBI" id="CHEBI:456216"/>
        <dbReference type="EC" id="2.7.11.1"/>
    </reaction>
</comment>
<evidence type="ECO:0000256" key="9">
    <source>
        <dbReference type="ARBA" id="ARBA00022741"/>
    </source>
</evidence>
<dbReference type="InterPro" id="IPR008266">
    <property type="entry name" value="Tyr_kinase_AS"/>
</dbReference>
<keyword evidence="19" id="KW-1185">Reference proteome</keyword>
<dbReference type="InterPro" id="IPR011009">
    <property type="entry name" value="Kinase-like_dom_sf"/>
</dbReference>
<dbReference type="Gene3D" id="1.10.510.10">
    <property type="entry name" value="Transferase(Phosphotransferase) domain 1"/>
    <property type="match status" value="1"/>
</dbReference>
<dbReference type="Gene3D" id="3.30.200.20">
    <property type="entry name" value="Phosphorylase Kinase, domain 1"/>
    <property type="match status" value="1"/>
</dbReference>
<name>A0A7R7XDU0_9EURO</name>
<dbReference type="GeneID" id="64969495"/>
<proteinExistence type="predicted"/>
<dbReference type="Pfam" id="PF00069">
    <property type="entry name" value="Pkinase"/>
    <property type="match status" value="1"/>
</dbReference>
<evidence type="ECO:0000256" key="4">
    <source>
        <dbReference type="ARBA" id="ARBA00012513"/>
    </source>
</evidence>
<keyword evidence="9" id="KW-0547">Nucleotide-binding</keyword>
<keyword evidence="10" id="KW-0418">Kinase</keyword>
<dbReference type="PANTHER" id="PTHR47634">
    <property type="entry name" value="PROTEIN KINASE DOMAIN-CONTAINING PROTEIN-RELATED"/>
    <property type="match status" value="1"/>
</dbReference>
<evidence type="ECO:0000313" key="19">
    <source>
        <dbReference type="Proteomes" id="UP000654913"/>
    </source>
</evidence>
<accession>A0A7R7XDU0</accession>
<dbReference type="PROSITE" id="PS50011">
    <property type="entry name" value="PROTEIN_KINASE_DOM"/>
    <property type="match status" value="1"/>
</dbReference>
<sequence>MTTSSPSQHILNANPKHAGSGLVANILDSFTIPGPHGFHTCMVFDPLCEPLWMLQHRFERKAIPLDVLKPITAAIIEGLRYLHEECRVIHTDLTPDNMMMRLSNPAIASSVAETELIEPSPRKQLVDRSIYLSRNKWNIPLSDLGAPAIQGFRNAVHGGKPHSHPIQLAKYQCPEISLGMEWTYPADIWNLGAVLWELFFGRGPFDQPGDPETWTEAAHVAQIISLLGPPPLDVLQRGKRSSQYFDEKGEFKFPDLIQKLDFRTLVDGVQDSDELAFVDFISRFLCWRPEDRPTARELFSGP</sequence>
<keyword evidence="7" id="KW-0723">Serine/threonine-protein kinase</keyword>
<keyword evidence="11" id="KW-0067">ATP-binding</keyword>
<comment type="catalytic activity">
    <reaction evidence="16">
        <text>L-seryl-[protein] + ATP = O-phospho-L-seryl-[protein] + ADP + H(+)</text>
        <dbReference type="Rhea" id="RHEA:17989"/>
        <dbReference type="Rhea" id="RHEA-COMP:9863"/>
        <dbReference type="Rhea" id="RHEA-COMP:11604"/>
        <dbReference type="ChEBI" id="CHEBI:15378"/>
        <dbReference type="ChEBI" id="CHEBI:29999"/>
        <dbReference type="ChEBI" id="CHEBI:30616"/>
        <dbReference type="ChEBI" id="CHEBI:83421"/>
        <dbReference type="ChEBI" id="CHEBI:456216"/>
        <dbReference type="EC" id="2.7.11.1"/>
    </reaction>
</comment>
<evidence type="ECO:0000256" key="2">
    <source>
        <dbReference type="ARBA" id="ARBA00004574"/>
    </source>
</evidence>
<evidence type="ECO:0000256" key="7">
    <source>
        <dbReference type="ARBA" id="ARBA00022527"/>
    </source>
</evidence>
<feature type="domain" description="Protein kinase" evidence="17">
    <location>
        <begin position="1"/>
        <end position="302"/>
    </location>
</feature>
<evidence type="ECO:0000256" key="14">
    <source>
        <dbReference type="ARBA" id="ARBA00033194"/>
    </source>
</evidence>
<dbReference type="GO" id="GO:0005524">
    <property type="term" value="F:ATP binding"/>
    <property type="evidence" value="ECO:0007669"/>
    <property type="project" value="UniProtKB-KW"/>
</dbReference>
<organism evidence="18 19">
    <name type="scientific">Aspergillus puulaauensis</name>
    <dbReference type="NCBI Taxonomy" id="1220207"/>
    <lineage>
        <taxon>Eukaryota</taxon>
        <taxon>Fungi</taxon>
        <taxon>Dikarya</taxon>
        <taxon>Ascomycota</taxon>
        <taxon>Pezizomycotina</taxon>
        <taxon>Eurotiomycetes</taxon>
        <taxon>Eurotiomycetidae</taxon>
        <taxon>Eurotiales</taxon>
        <taxon>Aspergillaceae</taxon>
        <taxon>Aspergillus</taxon>
    </lineage>
</organism>
<evidence type="ECO:0000256" key="11">
    <source>
        <dbReference type="ARBA" id="ARBA00022840"/>
    </source>
</evidence>
<evidence type="ECO:0000256" key="10">
    <source>
        <dbReference type="ARBA" id="ARBA00022777"/>
    </source>
</evidence>
<dbReference type="AlphaFoldDB" id="A0A7R7XDU0"/>
<dbReference type="KEGG" id="apuu:APUU_12318A"/>
<comment type="function">
    <text evidence="1">Component of the EKC/KEOPS complex that is required for the formation of a threonylcarbamoyl group on adenosine at position 37 (t(6)A37) in tRNAs that read codons beginning with adenine. The complex is probably involved in the transfer of the threonylcarbamoyl moiety of threonylcarbamoyl-AMP (TC-AMP) to the N6 group of A37. BUD32 has ATPase activity in the context of the EKC/KEOPS complex and likely plays a supporting role to the catalytic subunit KAE1. The EKC/KEOPS complex also promotes both telomere uncapping and telomere elongation. The complex is required for efficient recruitment of transcriptional coactivators.</text>
</comment>
<evidence type="ECO:0000256" key="13">
    <source>
        <dbReference type="ARBA" id="ARBA00030980"/>
    </source>
</evidence>
<protein>
    <recommendedName>
        <fullName evidence="6">EKC/KEOPS complex subunit BUD32</fullName>
        <ecNumber evidence="4">2.7.11.1</ecNumber>
    </recommendedName>
    <alternativeName>
        <fullName evidence="13 14">Atypical Serine/threonine protein kinase BUD32</fullName>
    </alternativeName>
    <alternativeName>
        <fullName evidence="5">EKC/KEOPS complex subunit bud32</fullName>
    </alternativeName>
</protein>
<comment type="subcellular location">
    <subcellularLocation>
        <location evidence="2">Chromosome</location>
        <location evidence="2">Telomere</location>
    </subcellularLocation>
</comment>
<dbReference type="GO" id="GO:0000781">
    <property type="term" value="C:chromosome, telomeric region"/>
    <property type="evidence" value="ECO:0007669"/>
    <property type="project" value="UniProtKB-SubCell"/>
</dbReference>
<keyword evidence="8" id="KW-0808">Transferase</keyword>
<dbReference type="SUPFAM" id="SSF56112">
    <property type="entry name" value="Protein kinase-like (PK-like)"/>
    <property type="match status" value="1"/>
</dbReference>
<evidence type="ECO:0000256" key="3">
    <source>
        <dbReference type="ARBA" id="ARBA00011534"/>
    </source>
</evidence>
<dbReference type="InterPro" id="IPR000719">
    <property type="entry name" value="Prot_kinase_dom"/>
</dbReference>
<comment type="subunit">
    <text evidence="3">Component of the EKC/KEOPS complex composed of at least BUD32, CGI121, GON7, KAE1 and PCC1; the whole complex dimerizes.</text>
</comment>
<gene>
    <name evidence="18" type="ORF">APUU_12318A</name>
</gene>
<evidence type="ECO:0000256" key="8">
    <source>
        <dbReference type="ARBA" id="ARBA00022679"/>
    </source>
</evidence>
<keyword evidence="12" id="KW-0158">Chromosome</keyword>
<dbReference type="GO" id="GO:0000245">
    <property type="term" value="P:spliceosomal complex assembly"/>
    <property type="evidence" value="ECO:0007669"/>
    <property type="project" value="TreeGrafter"/>
</dbReference>